<feature type="domain" description="Reverse transcriptase" evidence="1">
    <location>
        <begin position="81"/>
        <end position="347"/>
    </location>
</feature>
<dbReference type="InterPro" id="IPR051083">
    <property type="entry name" value="GrpII_Intron_Splice-Mob/Def"/>
</dbReference>
<evidence type="ECO:0000313" key="2">
    <source>
        <dbReference type="EMBL" id="ACL77056.1"/>
    </source>
</evidence>
<dbReference type="PROSITE" id="PS50878">
    <property type="entry name" value="RT_POL"/>
    <property type="match status" value="1"/>
</dbReference>
<dbReference type="CDD" id="cd00085">
    <property type="entry name" value="HNHc"/>
    <property type="match status" value="1"/>
</dbReference>
<dbReference type="Gene3D" id="1.10.30.50">
    <property type="match status" value="1"/>
</dbReference>
<dbReference type="InterPro" id="IPR030931">
    <property type="entry name" value="Group_II_RT_mat"/>
</dbReference>
<evidence type="ECO:0000259" key="1">
    <source>
        <dbReference type="PROSITE" id="PS50878"/>
    </source>
</evidence>
<keyword evidence="2" id="KW-0548">Nucleotidyltransferase</keyword>
<dbReference type="PANTHER" id="PTHR34047">
    <property type="entry name" value="NUCLEAR INTRON MATURASE 1, MITOCHONDRIAL-RELATED"/>
    <property type="match status" value="1"/>
</dbReference>
<dbReference type="Pfam" id="PF00078">
    <property type="entry name" value="RVT_1"/>
    <property type="match status" value="1"/>
</dbReference>
<dbReference type="OrthoDB" id="9788687at2"/>
<reference evidence="2 3" key="1">
    <citation type="submission" date="2009-01" db="EMBL/GenBank/DDBJ databases">
        <title>Complete sequence of Clostridium cellulolyticum H10.</title>
        <authorList>
            <consortium name="US DOE Joint Genome Institute"/>
            <person name="Lucas S."/>
            <person name="Copeland A."/>
            <person name="Lapidus A."/>
            <person name="Glavina del Rio T."/>
            <person name="Dalin E."/>
            <person name="Tice H."/>
            <person name="Bruce D."/>
            <person name="Goodwin L."/>
            <person name="Pitluck S."/>
            <person name="Chertkov O."/>
            <person name="Saunders E."/>
            <person name="Brettin T."/>
            <person name="Detter J.C."/>
            <person name="Han C."/>
            <person name="Larimer F."/>
            <person name="Land M."/>
            <person name="Hauser L."/>
            <person name="Kyrpides N."/>
            <person name="Ivanova N."/>
            <person name="Zhou J."/>
            <person name="Richardson P."/>
        </authorList>
    </citation>
    <scope>NUCLEOTIDE SEQUENCE [LARGE SCALE GENOMIC DNA]</scope>
    <source>
        <strain evidence="3">ATCC 35319 / DSM 5812 / JCM 6584 / H10</strain>
    </source>
</reference>
<name>B8I7I5_RUMCH</name>
<dbReference type="PANTHER" id="PTHR34047:SF8">
    <property type="entry name" value="PROTEIN YKFC"/>
    <property type="match status" value="1"/>
</dbReference>
<evidence type="ECO:0000313" key="3">
    <source>
        <dbReference type="Proteomes" id="UP000001349"/>
    </source>
</evidence>
<sequence>MTKQKKLRHLEYYDLQEYFDNLYAQSKQGKSFTNLMKVISSEENIRLAYRNIKSNSGSHTSGTDTLNIKDIEKLSVEKLVEMMQRKLAWYQPKPVKRVEIPKPNGKTRPLGIPTIVDRLVQQCILQVLEPICEAKFYERSNGFRPNRSAEHAMAQCYRMVQKQNLYFVVDVDIKGFFDNVNHSKLIRQMWAMGIRDKQLICIIKQMLKAPVVMPDGETLYPTKGTPQGGILSPLLANIVLNELDWWISSQWEDMLTHREYYVSVNNNGSLNKSGVFRTLRRSALKEMYIVRYADDFKIFCRKRSDANKIFVAVKKWLKDRLKLEISEEKSKVVNLKKHYSEFLGFQFKTVRKGRKFVVRSHMSEKAIKRETEKLKEQIKEIAHCKIKDEEILQIKRYNAMVIGIHNYYRYATNISIDCMKIQRLIYRVMFHQLKGQLKRNGSIQRTVINKNYGKSRMLRFIHQEPICPIGYVQTQNPMYKKRQVCKYTVEGREEIHKNLKFDESVMAVLHMLAVAYIPSRSIAYMDNRVSLYAAQYGKCAVMGNVLWINEIHCHHKITLSQGGTDEYKNLVIIHIDVHRLIHSVKPDTIQVYLNKLKPNQSQLDKINKFRSLAGNPAI</sequence>
<dbReference type="STRING" id="394503.Ccel_2751"/>
<keyword evidence="2" id="KW-0808">Transferase</keyword>
<gene>
    <name evidence="2" type="ordered locus">Ccel_2751</name>
</gene>
<organism evidence="2 3">
    <name type="scientific">Ruminiclostridium cellulolyticum (strain ATCC 35319 / DSM 5812 / JCM 6584 / H10)</name>
    <name type="common">Clostridium cellulolyticum</name>
    <dbReference type="NCBI Taxonomy" id="394503"/>
    <lineage>
        <taxon>Bacteria</taxon>
        <taxon>Bacillati</taxon>
        <taxon>Bacillota</taxon>
        <taxon>Clostridia</taxon>
        <taxon>Eubacteriales</taxon>
        <taxon>Oscillospiraceae</taxon>
        <taxon>Ruminiclostridium</taxon>
    </lineage>
</organism>
<dbReference type="InterPro" id="IPR043502">
    <property type="entry name" value="DNA/RNA_pol_sf"/>
</dbReference>
<keyword evidence="3" id="KW-1185">Reference proteome</keyword>
<accession>B8I7I5</accession>
<dbReference type="SMART" id="SM00507">
    <property type="entry name" value="HNHc"/>
    <property type="match status" value="1"/>
</dbReference>
<dbReference type="GO" id="GO:0003964">
    <property type="term" value="F:RNA-directed DNA polymerase activity"/>
    <property type="evidence" value="ECO:0007669"/>
    <property type="project" value="UniProtKB-KW"/>
</dbReference>
<keyword evidence="2" id="KW-0695">RNA-directed DNA polymerase</keyword>
<protein>
    <submittedName>
        <fullName evidence="2">RNA-directed DNA polymerase (Reverse transcriptase)</fullName>
    </submittedName>
</protein>
<proteinExistence type="predicted"/>
<dbReference type="NCBIfam" id="TIGR04416">
    <property type="entry name" value="group_II_RT_mat"/>
    <property type="match status" value="1"/>
</dbReference>
<dbReference type="EMBL" id="CP001348">
    <property type="protein sequence ID" value="ACL77056.1"/>
    <property type="molecule type" value="Genomic_DNA"/>
</dbReference>
<dbReference type="Proteomes" id="UP000001349">
    <property type="component" value="Chromosome"/>
</dbReference>
<dbReference type="RefSeq" id="WP_015926128.1">
    <property type="nucleotide sequence ID" value="NC_011898.1"/>
</dbReference>
<dbReference type="eggNOG" id="COG1403">
    <property type="taxonomic scope" value="Bacteria"/>
</dbReference>
<dbReference type="HOGENOM" id="CLU_013584_14_3_9"/>
<dbReference type="CDD" id="cd01651">
    <property type="entry name" value="RT_G2_intron"/>
    <property type="match status" value="1"/>
</dbReference>
<dbReference type="eggNOG" id="COG3344">
    <property type="taxonomic scope" value="Bacteria"/>
</dbReference>
<dbReference type="InterPro" id="IPR003615">
    <property type="entry name" value="HNH_nuc"/>
</dbReference>
<dbReference type="KEGG" id="cce:Ccel_2751"/>
<dbReference type="InterPro" id="IPR000477">
    <property type="entry name" value="RT_dom"/>
</dbReference>
<dbReference type="SUPFAM" id="SSF56672">
    <property type="entry name" value="DNA/RNA polymerases"/>
    <property type="match status" value="1"/>
</dbReference>
<dbReference type="AlphaFoldDB" id="B8I7I5"/>